<dbReference type="PANTHER" id="PTHR30466">
    <property type="entry name" value="FLAVIN REDUCTASE"/>
    <property type="match status" value="1"/>
</dbReference>
<dbReference type="InterPro" id="IPR012349">
    <property type="entry name" value="Split_barrel_FMN-bd"/>
</dbReference>
<comment type="caution">
    <text evidence="3">The sequence shown here is derived from an EMBL/GenBank/DDBJ whole genome shotgun (WGS) entry which is preliminary data.</text>
</comment>
<dbReference type="GO" id="GO:0010181">
    <property type="term" value="F:FMN binding"/>
    <property type="evidence" value="ECO:0007669"/>
    <property type="project" value="InterPro"/>
</dbReference>
<evidence type="ECO:0000256" key="1">
    <source>
        <dbReference type="ARBA" id="ARBA00023002"/>
    </source>
</evidence>
<reference evidence="3" key="1">
    <citation type="journal article" date="2019" name="G3 (Bethesda)">
        <title>Genome Assemblies of Two Rare Opportunistic Yeast Pathogens: Diutina rugosa (syn. Candida rugosa) and Trichomonascus ciferrii (syn. Candida ciferrii).</title>
        <authorList>
            <person name="Mixao V."/>
            <person name="Saus E."/>
            <person name="Hansen A.P."/>
            <person name="Lass-Florl C."/>
            <person name="Gabaldon T."/>
        </authorList>
    </citation>
    <scope>NUCLEOTIDE SEQUENCE</scope>
    <source>
        <strain evidence="3">CBS 4856</strain>
    </source>
</reference>
<dbReference type="VEuPathDB" id="FungiDB:TRICI_006749"/>
<dbReference type="PANTHER" id="PTHR30466:SF1">
    <property type="entry name" value="FMN REDUCTASE (NADH) RUTF"/>
    <property type="match status" value="1"/>
</dbReference>
<proteinExistence type="predicted"/>
<dbReference type="Proteomes" id="UP000761534">
    <property type="component" value="Unassembled WGS sequence"/>
</dbReference>
<accession>A0A642UIB0</accession>
<dbReference type="SMART" id="SM00903">
    <property type="entry name" value="Flavin_Reduct"/>
    <property type="match status" value="1"/>
</dbReference>
<dbReference type="EMBL" id="SWFS01000566">
    <property type="protein sequence ID" value="KAA8897405.1"/>
    <property type="molecule type" value="Genomic_DNA"/>
</dbReference>
<dbReference type="OrthoDB" id="2015405at2759"/>
<evidence type="ECO:0000259" key="2">
    <source>
        <dbReference type="SMART" id="SM00903"/>
    </source>
</evidence>
<protein>
    <recommendedName>
        <fullName evidence="2">Flavin reductase like domain-containing protein</fullName>
    </recommendedName>
</protein>
<sequence>MNVGIKLVLRRASQRGTGNGLKRYSSTLDDRYKQAMSGVAAPANIITTINGDEPRGLTVSSVTSLSVSPDPLVSFNIQIPSRTSQVLHRANKFAVNILSGTAESVRLCKAFAGGYGAHVNPFDKFREEIDFTGHNHGNIPVINHASAILFCQREHVFRTQDHEIWIAKVYDVENNSSNGNLLYQNRSFHILGKEIHDS</sequence>
<name>A0A642UIB0_9ASCO</name>
<gene>
    <name evidence="3" type="ORF">TRICI_006749</name>
</gene>
<organism evidence="3 4">
    <name type="scientific">Trichomonascus ciferrii</name>
    <dbReference type="NCBI Taxonomy" id="44093"/>
    <lineage>
        <taxon>Eukaryota</taxon>
        <taxon>Fungi</taxon>
        <taxon>Dikarya</taxon>
        <taxon>Ascomycota</taxon>
        <taxon>Saccharomycotina</taxon>
        <taxon>Dipodascomycetes</taxon>
        <taxon>Dipodascales</taxon>
        <taxon>Trichomonascaceae</taxon>
        <taxon>Trichomonascus</taxon>
        <taxon>Trichomonascus ciferrii complex</taxon>
    </lineage>
</organism>
<dbReference type="SUPFAM" id="SSF50475">
    <property type="entry name" value="FMN-binding split barrel"/>
    <property type="match status" value="1"/>
</dbReference>
<dbReference type="AlphaFoldDB" id="A0A642UIB0"/>
<keyword evidence="4" id="KW-1185">Reference proteome</keyword>
<dbReference type="GO" id="GO:0042602">
    <property type="term" value="F:riboflavin reductase (NADPH) activity"/>
    <property type="evidence" value="ECO:0007669"/>
    <property type="project" value="TreeGrafter"/>
</dbReference>
<dbReference type="Gene3D" id="2.30.110.10">
    <property type="entry name" value="Electron Transport, Fmn-binding Protein, Chain A"/>
    <property type="match status" value="1"/>
</dbReference>
<evidence type="ECO:0000313" key="4">
    <source>
        <dbReference type="Proteomes" id="UP000761534"/>
    </source>
</evidence>
<keyword evidence="1" id="KW-0560">Oxidoreductase</keyword>
<dbReference type="Pfam" id="PF01613">
    <property type="entry name" value="Flavin_Reduct"/>
    <property type="match status" value="1"/>
</dbReference>
<dbReference type="InterPro" id="IPR002563">
    <property type="entry name" value="Flavin_Rdtase-like_dom"/>
</dbReference>
<dbReference type="InterPro" id="IPR050268">
    <property type="entry name" value="NADH-dep_flavin_reductase"/>
</dbReference>
<feature type="domain" description="Flavin reductase like" evidence="2">
    <location>
        <begin position="36"/>
        <end position="190"/>
    </location>
</feature>
<evidence type="ECO:0000313" key="3">
    <source>
        <dbReference type="EMBL" id="KAA8897405.1"/>
    </source>
</evidence>